<gene>
    <name evidence="1" type="ORF">RR46_06435</name>
</gene>
<dbReference type="AlphaFoldDB" id="A0A194QCY2"/>
<protein>
    <submittedName>
        <fullName evidence="1">Uncharacterized protein</fullName>
    </submittedName>
</protein>
<dbReference type="EMBL" id="KQ459185">
    <property type="protein sequence ID" value="KPJ03279.1"/>
    <property type="molecule type" value="Genomic_DNA"/>
</dbReference>
<accession>A0A194QCY2</accession>
<dbReference type="Proteomes" id="UP000053268">
    <property type="component" value="Unassembled WGS sequence"/>
</dbReference>
<organism evidence="1 2">
    <name type="scientific">Papilio xuthus</name>
    <name type="common">Asian swallowtail butterfly</name>
    <dbReference type="NCBI Taxonomy" id="66420"/>
    <lineage>
        <taxon>Eukaryota</taxon>
        <taxon>Metazoa</taxon>
        <taxon>Ecdysozoa</taxon>
        <taxon>Arthropoda</taxon>
        <taxon>Hexapoda</taxon>
        <taxon>Insecta</taxon>
        <taxon>Pterygota</taxon>
        <taxon>Neoptera</taxon>
        <taxon>Endopterygota</taxon>
        <taxon>Lepidoptera</taxon>
        <taxon>Glossata</taxon>
        <taxon>Ditrysia</taxon>
        <taxon>Papilionoidea</taxon>
        <taxon>Papilionidae</taxon>
        <taxon>Papilioninae</taxon>
        <taxon>Papilio</taxon>
    </lineage>
</organism>
<proteinExistence type="predicted"/>
<evidence type="ECO:0000313" key="2">
    <source>
        <dbReference type="Proteomes" id="UP000053268"/>
    </source>
</evidence>
<evidence type="ECO:0000313" key="1">
    <source>
        <dbReference type="EMBL" id="KPJ03279.1"/>
    </source>
</evidence>
<keyword evidence="2" id="KW-1185">Reference proteome</keyword>
<name>A0A194QCY2_PAPXU</name>
<sequence>MAVICTKVVKRHFCLALQKSTKSSVICRRERICSTILTKPLFSNPYKHNITTFFNSAINKHFAIPE</sequence>
<reference evidence="1 2" key="1">
    <citation type="journal article" date="2015" name="Nat. Commun.">
        <title>Outbred genome sequencing and CRISPR/Cas9 gene editing in butterflies.</title>
        <authorList>
            <person name="Li X."/>
            <person name="Fan D."/>
            <person name="Zhang W."/>
            <person name="Liu G."/>
            <person name="Zhang L."/>
            <person name="Zhao L."/>
            <person name="Fang X."/>
            <person name="Chen L."/>
            <person name="Dong Y."/>
            <person name="Chen Y."/>
            <person name="Ding Y."/>
            <person name="Zhao R."/>
            <person name="Feng M."/>
            <person name="Zhu Y."/>
            <person name="Feng Y."/>
            <person name="Jiang X."/>
            <person name="Zhu D."/>
            <person name="Xiang H."/>
            <person name="Feng X."/>
            <person name="Li S."/>
            <person name="Wang J."/>
            <person name="Zhang G."/>
            <person name="Kronforst M.R."/>
            <person name="Wang W."/>
        </authorList>
    </citation>
    <scope>NUCLEOTIDE SEQUENCE [LARGE SCALE GENOMIC DNA]</scope>
    <source>
        <strain evidence="1">Ya'a_city_454_Px</strain>
        <tissue evidence="1">Whole body</tissue>
    </source>
</reference>